<gene>
    <name evidence="1" type="ORF">RHMOL_Rhmol02G0152200</name>
</gene>
<evidence type="ECO:0000313" key="1">
    <source>
        <dbReference type="EMBL" id="KAI8567831.1"/>
    </source>
</evidence>
<name>A0ACC0PRQ1_RHOML</name>
<protein>
    <submittedName>
        <fullName evidence="1">Uncharacterized protein</fullName>
    </submittedName>
</protein>
<reference evidence="1" key="1">
    <citation type="submission" date="2022-02" db="EMBL/GenBank/DDBJ databases">
        <title>Plant Genome Project.</title>
        <authorList>
            <person name="Zhang R.-G."/>
        </authorList>
    </citation>
    <scope>NUCLEOTIDE SEQUENCE</scope>
    <source>
        <strain evidence="1">AT1</strain>
    </source>
</reference>
<proteinExistence type="predicted"/>
<dbReference type="Proteomes" id="UP001062846">
    <property type="component" value="Chromosome 2"/>
</dbReference>
<dbReference type="EMBL" id="CM046389">
    <property type="protein sequence ID" value="KAI8567831.1"/>
    <property type="molecule type" value="Genomic_DNA"/>
</dbReference>
<sequence>MTTVHMRQDFSKLKRGSSRILYVSGHALESSLQLENSVPVKPWKLEADDTALVDLIPFLECALFKYGLINVARHPPADISPVLASYQGRDIATEFIEPSKVHQSTGQKGEVGQKTLLVPIAVIAYIRKMKKLTQDSSLIVVTLEEVFM</sequence>
<accession>A0ACC0PRQ1</accession>
<evidence type="ECO:0000313" key="2">
    <source>
        <dbReference type="Proteomes" id="UP001062846"/>
    </source>
</evidence>
<organism evidence="1 2">
    <name type="scientific">Rhododendron molle</name>
    <name type="common">Chinese azalea</name>
    <name type="synonym">Azalea mollis</name>
    <dbReference type="NCBI Taxonomy" id="49168"/>
    <lineage>
        <taxon>Eukaryota</taxon>
        <taxon>Viridiplantae</taxon>
        <taxon>Streptophyta</taxon>
        <taxon>Embryophyta</taxon>
        <taxon>Tracheophyta</taxon>
        <taxon>Spermatophyta</taxon>
        <taxon>Magnoliopsida</taxon>
        <taxon>eudicotyledons</taxon>
        <taxon>Gunneridae</taxon>
        <taxon>Pentapetalae</taxon>
        <taxon>asterids</taxon>
        <taxon>Ericales</taxon>
        <taxon>Ericaceae</taxon>
        <taxon>Ericoideae</taxon>
        <taxon>Rhodoreae</taxon>
        <taxon>Rhododendron</taxon>
    </lineage>
</organism>
<keyword evidence="2" id="KW-1185">Reference proteome</keyword>
<comment type="caution">
    <text evidence="1">The sequence shown here is derived from an EMBL/GenBank/DDBJ whole genome shotgun (WGS) entry which is preliminary data.</text>
</comment>